<evidence type="ECO:0000313" key="3">
    <source>
        <dbReference type="Proteomes" id="UP000245119"/>
    </source>
</evidence>
<gene>
    <name evidence="2" type="ORF">C0Q70_00606</name>
</gene>
<sequence>MSINAIVAGFATYTKLQGSNDDDRADRLSHLYTTTMLVIFAVFVGAGSTWAPP</sequence>
<evidence type="ECO:0000313" key="2">
    <source>
        <dbReference type="EMBL" id="PVD38003.1"/>
    </source>
</evidence>
<dbReference type="EMBL" id="PZQS01000001">
    <property type="protein sequence ID" value="PVD38003.1"/>
    <property type="molecule type" value="Genomic_DNA"/>
</dbReference>
<keyword evidence="1" id="KW-0812">Transmembrane</keyword>
<keyword evidence="1" id="KW-1133">Transmembrane helix</keyword>
<protein>
    <submittedName>
        <fullName evidence="2">Uncharacterized protein</fullName>
    </submittedName>
</protein>
<name>A0A2T7PX44_POMCA</name>
<evidence type="ECO:0000256" key="1">
    <source>
        <dbReference type="SAM" id="Phobius"/>
    </source>
</evidence>
<keyword evidence="3" id="KW-1185">Reference proteome</keyword>
<reference evidence="2 3" key="1">
    <citation type="submission" date="2018-04" db="EMBL/GenBank/DDBJ databases">
        <title>The genome of golden apple snail Pomacea canaliculata provides insight into stress tolerance and invasive adaptation.</title>
        <authorList>
            <person name="Liu C."/>
            <person name="Liu B."/>
            <person name="Ren Y."/>
            <person name="Zhang Y."/>
            <person name="Wang H."/>
            <person name="Li S."/>
            <person name="Jiang F."/>
            <person name="Yin L."/>
            <person name="Zhang G."/>
            <person name="Qian W."/>
            <person name="Fan W."/>
        </authorList>
    </citation>
    <scope>NUCLEOTIDE SEQUENCE [LARGE SCALE GENOMIC DNA]</scope>
    <source>
        <strain evidence="2">SZHN2017</strain>
        <tissue evidence="2">Muscle</tissue>
    </source>
</reference>
<organism evidence="2 3">
    <name type="scientific">Pomacea canaliculata</name>
    <name type="common">Golden apple snail</name>
    <dbReference type="NCBI Taxonomy" id="400727"/>
    <lineage>
        <taxon>Eukaryota</taxon>
        <taxon>Metazoa</taxon>
        <taxon>Spiralia</taxon>
        <taxon>Lophotrochozoa</taxon>
        <taxon>Mollusca</taxon>
        <taxon>Gastropoda</taxon>
        <taxon>Caenogastropoda</taxon>
        <taxon>Architaenioglossa</taxon>
        <taxon>Ampullarioidea</taxon>
        <taxon>Ampullariidae</taxon>
        <taxon>Pomacea</taxon>
    </lineage>
</organism>
<dbReference type="AlphaFoldDB" id="A0A2T7PX44"/>
<accession>A0A2T7PX44</accession>
<keyword evidence="1" id="KW-0472">Membrane</keyword>
<feature type="transmembrane region" description="Helical" evidence="1">
    <location>
        <begin position="31"/>
        <end position="51"/>
    </location>
</feature>
<dbReference type="Proteomes" id="UP000245119">
    <property type="component" value="Linkage Group LG1"/>
</dbReference>
<comment type="caution">
    <text evidence="2">The sequence shown here is derived from an EMBL/GenBank/DDBJ whole genome shotgun (WGS) entry which is preliminary data.</text>
</comment>
<proteinExistence type="predicted"/>